<name>A0A0C2N8M1_CLOBO</name>
<evidence type="ECO:0000256" key="3">
    <source>
        <dbReference type="ARBA" id="ARBA00022777"/>
    </source>
</evidence>
<dbReference type="NCBIfam" id="TIGR01378">
    <property type="entry name" value="thi_PPkinase"/>
    <property type="match status" value="1"/>
</dbReference>
<feature type="domain" description="Thiamin pyrophosphokinase thiamin-binding" evidence="6">
    <location>
        <begin position="146"/>
        <end position="206"/>
    </location>
</feature>
<accession>A0A0C2N8M1</accession>
<organism evidence="7 11">
    <name type="scientific">Clostridium botulinum</name>
    <dbReference type="NCBI Taxonomy" id="1491"/>
    <lineage>
        <taxon>Bacteria</taxon>
        <taxon>Bacillati</taxon>
        <taxon>Bacillota</taxon>
        <taxon>Clostridia</taxon>
        <taxon>Eubacteriales</taxon>
        <taxon>Clostridiaceae</taxon>
        <taxon>Clostridium</taxon>
    </lineage>
</organism>
<reference evidence="12 13" key="2">
    <citation type="submission" date="2019-04" db="EMBL/GenBank/DDBJ databases">
        <title>Genome sequencing of Clostridium botulinum Groups I-IV and Clostridium butyricum.</title>
        <authorList>
            <person name="Brunt J."/>
            <person name="Van Vliet A.H.M."/>
            <person name="Stringer S.C."/>
            <person name="Carter A.T."/>
            <person name="Peck M.W."/>
        </authorList>
    </citation>
    <scope>NUCLEOTIDE SEQUENCE [LARGE SCALE GENOMIC DNA]</scope>
    <source>
        <strain evidence="8 13">1605</strain>
        <strain evidence="10 14">BL81</strain>
        <strain evidence="9 12">CB-K-33E</strain>
    </source>
</reference>
<evidence type="ECO:0000313" key="8">
    <source>
        <dbReference type="EMBL" id="NFF86359.1"/>
    </source>
</evidence>
<dbReference type="Proteomes" id="UP000476820">
    <property type="component" value="Unassembled WGS sequence"/>
</dbReference>
<evidence type="ECO:0000256" key="2">
    <source>
        <dbReference type="ARBA" id="ARBA00022741"/>
    </source>
</evidence>
<evidence type="ECO:0000313" key="14">
    <source>
        <dbReference type="Proteomes" id="UP000486903"/>
    </source>
</evidence>
<evidence type="ECO:0000313" key="7">
    <source>
        <dbReference type="EMBL" id="NFA42098.1"/>
    </source>
</evidence>
<evidence type="ECO:0000259" key="6">
    <source>
        <dbReference type="SMART" id="SM00983"/>
    </source>
</evidence>
<dbReference type="Proteomes" id="UP000472355">
    <property type="component" value="Unassembled WGS sequence"/>
</dbReference>
<dbReference type="OrthoDB" id="9804377at2"/>
<dbReference type="EMBL" id="SXFB01000002">
    <property type="protein sequence ID" value="NFV25156.1"/>
    <property type="molecule type" value="Genomic_DNA"/>
</dbReference>
<dbReference type="EMBL" id="SGKU01000011">
    <property type="protein sequence ID" value="NFA42098.1"/>
    <property type="molecule type" value="Genomic_DNA"/>
</dbReference>
<dbReference type="Pfam" id="PF04263">
    <property type="entry name" value="TPK_catalytic"/>
    <property type="match status" value="1"/>
</dbReference>
<evidence type="ECO:0000313" key="11">
    <source>
        <dbReference type="Proteomes" id="UP000472355"/>
    </source>
</evidence>
<dbReference type="CDD" id="cd07995">
    <property type="entry name" value="TPK"/>
    <property type="match status" value="1"/>
</dbReference>
<evidence type="ECO:0000313" key="12">
    <source>
        <dbReference type="Proteomes" id="UP000473681"/>
    </source>
</evidence>
<dbReference type="GO" id="GO:0005524">
    <property type="term" value="F:ATP binding"/>
    <property type="evidence" value="ECO:0007669"/>
    <property type="project" value="UniProtKB-KW"/>
</dbReference>
<dbReference type="InterPro" id="IPR053149">
    <property type="entry name" value="TPK"/>
</dbReference>
<evidence type="ECO:0000256" key="1">
    <source>
        <dbReference type="ARBA" id="ARBA00022679"/>
    </source>
</evidence>
<evidence type="ECO:0000313" key="13">
    <source>
        <dbReference type="Proteomes" id="UP000476820"/>
    </source>
</evidence>
<proteinExistence type="predicted"/>
<dbReference type="InterPro" id="IPR007371">
    <property type="entry name" value="TPK_catalytic"/>
</dbReference>
<sequence>MKVMIVSGGNTPSEKLINQYVKKVDFIIAADKGGEYLLKYNIIPDLLIGDFDSMSKESLNTLNMVVKEVLKFPPEKDYTDTEMALMEAVKRGGKKIYLLGATGTRMDHTLGNIGLLLSYKKKGIYLEIIDNNNKAYLANNKMVLHGKSGENISFHALSDIVKNFKVTGAKYNIPNGKDINLLDPSAICNEFLDTCINIEYDKGEILILHSID</sequence>
<dbReference type="EC" id="2.7.6.2" evidence="5"/>
<reference evidence="7 11" key="1">
    <citation type="submission" date="2019-02" db="EMBL/GenBank/DDBJ databases">
        <title>Genome sequencing of Clostridium botulinum clinical isolates.</title>
        <authorList>
            <person name="Brunt J."/>
            <person name="Van Vliet A.H.M."/>
            <person name="Stringer S.C."/>
            <person name="Grant K.A."/>
            <person name="Carter A.C."/>
            <person name="Peck M.W."/>
        </authorList>
    </citation>
    <scope>NUCLEOTIDE SEQUENCE [LARGE SCALE GENOMIC DNA]</scope>
    <source>
        <strain evidence="7 11">H113700579</strain>
    </source>
</reference>
<dbReference type="EMBL" id="SWOV01000001">
    <property type="protein sequence ID" value="NFF86359.1"/>
    <property type="molecule type" value="Genomic_DNA"/>
</dbReference>
<dbReference type="PANTHER" id="PTHR41299">
    <property type="entry name" value="THIAMINE PYROPHOSPHOKINASE"/>
    <property type="match status" value="1"/>
</dbReference>
<keyword evidence="4" id="KW-0067">ATP-binding</keyword>
<dbReference type="Proteomes" id="UP000486903">
    <property type="component" value="Unassembled WGS sequence"/>
</dbReference>
<evidence type="ECO:0000256" key="5">
    <source>
        <dbReference type="NCBIfam" id="TIGR01378"/>
    </source>
</evidence>
<evidence type="ECO:0000256" key="4">
    <source>
        <dbReference type="ARBA" id="ARBA00022840"/>
    </source>
</evidence>
<dbReference type="SMART" id="SM00983">
    <property type="entry name" value="TPK_B1_binding"/>
    <property type="match status" value="1"/>
</dbReference>
<keyword evidence="1 7" id="KW-0808">Transferase</keyword>
<comment type="caution">
    <text evidence="7">The sequence shown here is derived from an EMBL/GenBank/DDBJ whole genome shotgun (WGS) entry which is preliminary data.</text>
</comment>
<keyword evidence="3 7" id="KW-0418">Kinase</keyword>
<evidence type="ECO:0000313" key="10">
    <source>
        <dbReference type="EMBL" id="NFV25156.1"/>
    </source>
</evidence>
<dbReference type="SUPFAM" id="SSF63999">
    <property type="entry name" value="Thiamin pyrophosphokinase, catalytic domain"/>
    <property type="match status" value="1"/>
</dbReference>
<dbReference type="PANTHER" id="PTHR41299:SF1">
    <property type="entry name" value="THIAMINE PYROPHOSPHOKINASE"/>
    <property type="match status" value="1"/>
</dbReference>
<dbReference type="GO" id="GO:0009229">
    <property type="term" value="P:thiamine diphosphate biosynthetic process"/>
    <property type="evidence" value="ECO:0007669"/>
    <property type="project" value="InterPro"/>
</dbReference>
<dbReference type="Proteomes" id="UP000473681">
    <property type="component" value="Unassembled WGS sequence"/>
</dbReference>
<dbReference type="Gene3D" id="3.40.50.10240">
    <property type="entry name" value="Thiamin pyrophosphokinase, catalytic domain"/>
    <property type="match status" value="1"/>
</dbReference>
<dbReference type="GO" id="GO:0006772">
    <property type="term" value="P:thiamine metabolic process"/>
    <property type="evidence" value="ECO:0007669"/>
    <property type="project" value="UniProtKB-UniRule"/>
</dbReference>
<dbReference type="InterPro" id="IPR036759">
    <property type="entry name" value="TPK_catalytic_sf"/>
</dbReference>
<keyword evidence="2" id="KW-0547">Nucleotide-binding</keyword>
<gene>
    <name evidence="7" type="ORF">EXM65_05790</name>
    <name evidence="8" type="ORF">FC774_00340</name>
    <name evidence="9" type="ORF">FDB51_03290</name>
    <name evidence="10" type="ORF">FDG31_03085</name>
</gene>
<evidence type="ECO:0000313" key="9">
    <source>
        <dbReference type="EMBL" id="NFN34168.1"/>
    </source>
</evidence>
<dbReference type="EMBL" id="SWVK01000003">
    <property type="protein sequence ID" value="NFN34168.1"/>
    <property type="molecule type" value="Genomic_DNA"/>
</dbReference>
<dbReference type="GO" id="GO:0016301">
    <property type="term" value="F:kinase activity"/>
    <property type="evidence" value="ECO:0007669"/>
    <property type="project" value="UniProtKB-KW"/>
</dbReference>
<dbReference type="InterPro" id="IPR006282">
    <property type="entry name" value="Thi_PPkinase"/>
</dbReference>
<dbReference type="AlphaFoldDB" id="A0A0C2N8M1"/>
<protein>
    <recommendedName>
        <fullName evidence="5">Thiamine diphosphokinase</fullName>
        <ecNumber evidence="5">2.7.6.2</ecNumber>
    </recommendedName>
</protein>
<dbReference type="GO" id="GO:0004788">
    <property type="term" value="F:thiamine diphosphokinase activity"/>
    <property type="evidence" value="ECO:0007669"/>
    <property type="project" value="UniProtKB-UniRule"/>
</dbReference>
<dbReference type="RefSeq" id="WP_003371896.1">
    <property type="nucleotide sequence ID" value="NZ_CP010520.1"/>
</dbReference>
<dbReference type="InterPro" id="IPR007373">
    <property type="entry name" value="Thiamin_PyroPKinase_B1-bd"/>
</dbReference>
<dbReference type="GO" id="GO:0030975">
    <property type="term" value="F:thiamine binding"/>
    <property type="evidence" value="ECO:0007669"/>
    <property type="project" value="InterPro"/>
</dbReference>